<sequence>MALQLFEIHGELEYNTALEKSICEECVSWETTTLNSTFNRVWVFFAKTTIRSSSICMQGNGSLEQLVIYPLKLPNCE</sequence>
<dbReference type="Proteomes" id="UP000190648">
    <property type="component" value="Unassembled WGS sequence"/>
</dbReference>
<comment type="caution">
    <text evidence="1">The sequence shown here is derived from an EMBL/GenBank/DDBJ whole genome shotgun (WGS) entry which is preliminary data.</text>
</comment>
<accession>A0A1V4K1M8</accession>
<reference evidence="1 2" key="1">
    <citation type="submission" date="2016-02" db="EMBL/GenBank/DDBJ databases">
        <title>Band-tailed pigeon sequencing and assembly.</title>
        <authorList>
            <person name="Soares A.E."/>
            <person name="Novak B.J."/>
            <person name="Rice E.S."/>
            <person name="O'Connell B."/>
            <person name="Chang D."/>
            <person name="Weber S."/>
            <person name="Shapiro B."/>
        </authorList>
    </citation>
    <scope>NUCLEOTIDE SEQUENCE [LARGE SCALE GENOMIC DNA]</scope>
    <source>
        <strain evidence="1">BTP2013</strain>
        <tissue evidence="1">Blood</tissue>
    </source>
</reference>
<dbReference type="AlphaFoldDB" id="A0A1V4K1M8"/>
<evidence type="ECO:0000313" key="1">
    <source>
        <dbReference type="EMBL" id="OPJ78378.1"/>
    </source>
</evidence>
<proteinExistence type="predicted"/>
<gene>
    <name evidence="1" type="ORF">AV530_015314</name>
</gene>
<evidence type="ECO:0000313" key="2">
    <source>
        <dbReference type="Proteomes" id="UP000190648"/>
    </source>
</evidence>
<organism evidence="1 2">
    <name type="scientific">Patagioenas fasciata monilis</name>
    <dbReference type="NCBI Taxonomy" id="372326"/>
    <lineage>
        <taxon>Eukaryota</taxon>
        <taxon>Metazoa</taxon>
        <taxon>Chordata</taxon>
        <taxon>Craniata</taxon>
        <taxon>Vertebrata</taxon>
        <taxon>Euteleostomi</taxon>
        <taxon>Archelosauria</taxon>
        <taxon>Archosauria</taxon>
        <taxon>Dinosauria</taxon>
        <taxon>Saurischia</taxon>
        <taxon>Theropoda</taxon>
        <taxon>Coelurosauria</taxon>
        <taxon>Aves</taxon>
        <taxon>Neognathae</taxon>
        <taxon>Neoaves</taxon>
        <taxon>Columbimorphae</taxon>
        <taxon>Columbiformes</taxon>
        <taxon>Columbidae</taxon>
        <taxon>Patagioenas</taxon>
    </lineage>
</organism>
<protein>
    <submittedName>
        <fullName evidence="1">Uncharacterized protein</fullName>
    </submittedName>
</protein>
<dbReference type="EMBL" id="LSYS01005191">
    <property type="protein sequence ID" value="OPJ78378.1"/>
    <property type="molecule type" value="Genomic_DNA"/>
</dbReference>
<name>A0A1V4K1M8_PATFA</name>
<keyword evidence="2" id="KW-1185">Reference proteome</keyword>